<organism evidence="3 4">
    <name type="scientific">Paragemmobacter kunshanensis</name>
    <dbReference type="NCBI Taxonomy" id="2583234"/>
    <lineage>
        <taxon>Bacteria</taxon>
        <taxon>Pseudomonadati</taxon>
        <taxon>Pseudomonadota</taxon>
        <taxon>Alphaproteobacteria</taxon>
        <taxon>Rhodobacterales</taxon>
        <taxon>Paracoccaceae</taxon>
        <taxon>Paragemmobacter</taxon>
    </lineage>
</organism>
<dbReference type="RefSeq" id="WP_165049271.1">
    <property type="nucleotide sequence ID" value="NZ_JAALFE010000007.1"/>
</dbReference>
<dbReference type="InterPro" id="IPR038670">
    <property type="entry name" value="HslJ-like_sf"/>
</dbReference>
<dbReference type="PANTHER" id="PTHR35535">
    <property type="entry name" value="HEAT SHOCK PROTEIN HSLJ"/>
    <property type="match status" value="1"/>
</dbReference>
<keyword evidence="1" id="KW-0732">Signal</keyword>
<dbReference type="Gene3D" id="2.40.128.270">
    <property type="match status" value="1"/>
</dbReference>
<dbReference type="PANTHER" id="PTHR35535:SF1">
    <property type="entry name" value="HEAT SHOCK PROTEIN HSLJ"/>
    <property type="match status" value="1"/>
</dbReference>
<proteinExistence type="predicted"/>
<sequence>MTRHFPLLLGAMLALAAPIPVPAQEAAASPPELPLTARGNEPFWSILATPEGISLTEPEGKGTVQTLPFTRTTEGGSLVLTTTDFTLRIAPALCHDDMSGMPYPFTATLTRTGATLNGCAGDPAALLAGDWTVTQLDTGPLPAGVNVTLSFSEGRVAGNSGCNRLSGGYALTGEGLSFTAIATTRMACPAPQMETEQSVLAALASITRFDFTADGHLLLQSDEGITALTARR</sequence>
<accession>A0A6M1U4E8</accession>
<dbReference type="Proteomes" id="UP000474758">
    <property type="component" value="Unassembled WGS sequence"/>
</dbReference>
<dbReference type="InterPro" id="IPR005184">
    <property type="entry name" value="DUF306_Meta_HslJ"/>
</dbReference>
<feature type="chain" id="PRO_5026971415" evidence="1">
    <location>
        <begin position="24"/>
        <end position="232"/>
    </location>
</feature>
<evidence type="ECO:0000313" key="3">
    <source>
        <dbReference type="EMBL" id="NGQ91095.1"/>
    </source>
</evidence>
<dbReference type="InterPro" id="IPR053147">
    <property type="entry name" value="Hsp_HslJ-like"/>
</dbReference>
<dbReference type="Pfam" id="PF03724">
    <property type="entry name" value="META"/>
    <property type="match status" value="1"/>
</dbReference>
<protein>
    <submittedName>
        <fullName evidence="3">META domain-containing protein</fullName>
    </submittedName>
</protein>
<feature type="signal peptide" evidence="1">
    <location>
        <begin position="1"/>
        <end position="23"/>
    </location>
</feature>
<dbReference type="AlphaFoldDB" id="A0A6M1U4E8"/>
<dbReference type="EMBL" id="JAALFE010000007">
    <property type="protein sequence ID" value="NGQ91095.1"/>
    <property type="molecule type" value="Genomic_DNA"/>
</dbReference>
<reference evidence="3 4" key="1">
    <citation type="submission" date="2020-02" db="EMBL/GenBank/DDBJ databases">
        <title>Rhodobacter translucens sp. nov., a novel bacterium isolated from activated sludge.</title>
        <authorList>
            <person name="Liu J."/>
        </authorList>
    </citation>
    <scope>NUCLEOTIDE SEQUENCE [LARGE SCALE GENOMIC DNA]</scope>
    <source>
        <strain evidence="3 4">HX-7-19</strain>
    </source>
</reference>
<comment type="caution">
    <text evidence="3">The sequence shown here is derived from an EMBL/GenBank/DDBJ whole genome shotgun (WGS) entry which is preliminary data.</text>
</comment>
<evidence type="ECO:0000256" key="1">
    <source>
        <dbReference type="SAM" id="SignalP"/>
    </source>
</evidence>
<evidence type="ECO:0000259" key="2">
    <source>
        <dbReference type="Pfam" id="PF03724"/>
    </source>
</evidence>
<feature type="domain" description="DUF306" evidence="2">
    <location>
        <begin position="125"/>
        <end position="228"/>
    </location>
</feature>
<gene>
    <name evidence="3" type="ORF">G5V65_09315</name>
</gene>
<name>A0A6M1U4E8_9RHOB</name>
<keyword evidence="4" id="KW-1185">Reference proteome</keyword>
<evidence type="ECO:0000313" key="4">
    <source>
        <dbReference type="Proteomes" id="UP000474758"/>
    </source>
</evidence>